<protein>
    <submittedName>
        <fullName evidence="1">Uncharacterized protein</fullName>
    </submittedName>
</protein>
<dbReference type="AlphaFoldDB" id="A0A2J6NMD4"/>
<dbReference type="RefSeq" id="WP_104688736.1">
    <property type="nucleotide sequence ID" value="NZ_JBKTHY010000002.1"/>
</dbReference>
<dbReference type="Proteomes" id="UP000239920">
    <property type="component" value="Unassembled WGS sequence"/>
</dbReference>
<sequence>MTKPKISKLILNSENFESFTIPVKAIDELQIDGITSNVTVDQDGQLQRSHACHYLVLQARLDYLHRLPTDGFNGEGKRLMLDERLATMPDLVDVDLVDTKGRVTTISLPWRDGDSWDINAAIKTETKDDLLLMTVE</sequence>
<reference evidence="1 2" key="1">
    <citation type="submission" date="2017-09" db="EMBL/GenBank/DDBJ databases">
        <title>Bacterial strain isolated from the female urinary microbiota.</title>
        <authorList>
            <person name="Thomas-White K."/>
            <person name="Kumar N."/>
            <person name="Forster S."/>
            <person name="Putonti C."/>
            <person name="Lawley T."/>
            <person name="Wolfe A.J."/>
        </authorList>
    </citation>
    <scope>NUCLEOTIDE SEQUENCE [LARGE SCALE GENOMIC DNA]</scope>
    <source>
        <strain evidence="1 2">UMB0683</strain>
    </source>
</reference>
<dbReference type="OrthoDB" id="9941473at2"/>
<accession>A0A2J6NMD4</accession>
<proteinExistence type="predicted"/>
<name>A0A2J6NMD4_9LACO</name>
<organism evidence="1 2">
    <name type="scientific">Limosilactobacillus pontis</name>
    <dbReference type="NCBI Taxonomy" id="35787"/>
    <lineage>
        <taxon>Bacteria</taxon>
        <taxon>Bacillati</taxon>
        <taxon>Bacillota</taxon>
        <taxon>Bacilli</taxon>
        <taxon>Lactobacillales</taxon>
        <taxon>Lactobacillaceae</taxon>
        <taxon>Limosilactobacillus</taxon>
    </lineage>
</organism>
<comment type="caution">
    <text evidence="1">The sequence shown here is derived from an EMBL/GenBank/DDBJ whole genome shotgun (WGS) entry which is preliminary data.</text>
</comment>
<gene>
    <name evidence="1" type="ORF">CK797_05400</name>
</gene>
<dbReference type="EMBL" id="PNFV01000005">
    <property type="protein sequence ID" value="PMB82487.1"/>
    <property type="molecule type" value="Genomic_DNA"/>
</dbReference>
<evidence type="ECO:0000313" key="1">
    <source>
        <dbReference type="EMBL" id="PMB82487.1"/>
    </source>
</evidence>
<evidence type="ECO:0000313" key="2">
    <source>
        <dbReference type="Proteomes" id="UP000239920"/>
    </source>
</evidence>